<proteinExistence type="predicted"/>
<dbReference type="EMBL" id="HG996474">
    <property type="protein sequence ID" value="CAG1836492.1"/>
    <property type="molecule type" value="Genomic_DNA"/>
</dbReference>
<dbReference type="AlphaFoldDB" id="A0A8D6ZU53"/>
<protein>
    <submittedName>
        <fullName evidence="1">(wild Malaysian banana) hypothetical protein</fullName>
    </submittedName>
</protein>
<dbReference type="PROSITE" id="PS51257">
    <property type="entry name" value="PROKAR_LIPOPROTEIN"/>
    <property type="match status" value="1"/>
</dbReference>
<sequence length="49" mass="5260">MICSNKQLGDRPSNTTIHRVASMSSSAYGCNTNISSSSNLELILAKETQ</sequence>
<name>A0A8D6ZU53_MUSAM</name>
<accession>A0A8D6ZU53</accession>
<organism evidence="1">
    <name type="scientific">Musa acuminata subsp. malaccensis</name>
    <name type="common">Wild banana</name>
    <name type="synonym">Musa malaccensis</name>
    <dbReference type="NCBI Taxonomy" id="214687"/>
    <lineage>
        <taxon>Eukaryota</taxon>
        <taxon>Viridiplantae</taxon>
        <taxon>Streptophyta</taxon>
        <taxon>Embryophyta</taxon>
        <taxon>Tracheophyta</taxon>
        <taxon>Spermatophyta</taxon>
        <taxon>Magnoliopsida</taxon>
        <taxon>Liliopsida</taxon>
        <taxon>Zingiberales</taxon>
        <taxon>Musaceae</taxon>
        <taxon>Musa</taxon>
    </lineage>
</organism>
<reference evidence="1" key="1">
    <citation type="submission" date="2021-03" db="EMBL/GenBank/DDBJ databases">
        <authorList>
            <consortium name="Genoscope - CEA"/>
            <person name="William W."/>
        </authorList>
    </citation>
    <scope>NUCLEOTIDE SEQUENCE</scope>
    <source>
        <strain evidence="1">Doubled-haploid Pahang</strain>
    </source>
</reference>
<gene>
    <name evidence="1" type="ORF">GSMUA_244610.1</name>
</gene>
<evidence type="ECO:0000313" key="1">
    <source>
        <dbReference type="EMBL" id="CAG1836492.1"/>
    </source>
</evidence>